<evidence type="ECO:0000313" key="1">
    <source>
        <dbReference type="EMBL" id="KAF2001871.1"/>
    </source>
</evidence>
<keyword evidence="2" id="KW-1185">Reference proteome</keyword>
<dbReference type="AlphaFoldDB" id="A0A6A5WNW2"/>
<organism evidence="1 2">
    <name type="scientific">Amniculicola lignicola CBS 123094</name>
    <dbReference type="NCBI Taxonomy" id="1392246"/>
    <lineage>
        <taxon>Eukaryota</taxon>
        <taxon>Fungi</taxon>
        <taxon>Dikarya</taxon>
        <taxon>Ascomycota</taxon>
        <taxon>Pezizomycotina</taxon>
        <taxon>Dothideomycetes</taxon>
        <taxon>Pleosporomycetidae</taxon>
        <taxon>Pleosporales</taxon>
        <taxon>Amniculicolaceae</taxon>
        <taxon>Amniculicola</taxon>
    </lineage>
</organism>
<name>A0A6A5WNW2_9PLEO</name>
<evidence type="ECO:0000313" key="2">
    <source>
        <dbReference type="Proteomes" id="UP000799779"/>
    </source>
</evidence>
<proteinExistence type="predicted"/>
<gene>
    <name evidence="1" type="ORF">P154DRAFT_574549</name>
</gene>
<reference evidence="1" key="1">
    <citation type="journal article" date="2020" name="Stud. Mycol.">
        <title>101 Dothideomycetes genomes: a test case for predicting lifestyles and emergence of pathogens.</title>
        <authorList>
            <person name="Haridas S."/>
            <person name="Albert R."/>
            <person name="Binder M."/>
            <person name="Bloem J."/>
            <person name="Labutti K."/>
            <person name="Salamov A."/>
            <person name="Andreopoulos B."/>
            <person name="Baker S."/>
            <person name="Barry K."/>
            <person name="Bills G."/>
            <person name="Bluhm B."/>
            <person name="Cannon C."/>
            <person name="Castanera R."/>
            <person name="Culley D."/>
            <person name="Daum C."/>
            <person name="Ezra D."/>
            <person name="Gonzalez J."/>
            <person name="Henrissat B."/>
            <person name="Kuo A."/>
            <person name="Liang C."/>
            <person name="Lipzen A."/>
            <person name="Lutzoni F."/>
            <person name="Magnuson J."/>
            <person name="Mondo S."/>
            <person name="Nolan M."/>
            <person name="Ohm R."/>
            <person name="Pangilinan J."/>
            <person name="Park H.-J."/>
            <person name="Ramirez L."/>
            <person name="Alfaro M."/>
            <person name="Sun H."/>
            <person name="Tritt A."/>
            <person name="Yoshinaga Y."/>
            <person name="Zwiers L.-H."/>
            <person name="Turgeon B."/>
            <person name="Goodwin S."/>
            <person name="Spatafora J."/>
            <person name="Crous P."/>
            <person name="Grigoriev I."/>
        </authorList>
    </citation>
    <scope>NUCLEOTIDE SEQUENCE</scope>
    <source>
        <strain evidence="1">CBS 123094</strain>
    </source>
</reference>
<dbReference type="Proteomes" id="UP000799779">
    <property type="component" value="Unassembled WGS sequence"/>
</dbReference>
<sequence>MPGAGWPGRRGPKDLASCEEFYDVTLAWLWPFARRLAMIHISRDSMGFPLERRQMDAVSSPDGCDPGHLCSDSFNISGPGHSKPLTPGINRHPGCRRFLLRRGNLPATTSSAAQWLLGMGLLWPMNAQTVPESMLSYSINNDTSSSPSLYLQI</sequence>
<accession>A0A6A5WNW2</accession>
<dbReference type="EMBL" id="ML977580">
    <property type="protein sequence ID" value="KAF2001871.1"/>
    <property type="molecule type" value="Genomic_DNA"/>
</dbReference>
<protein>
    <submittedName>
        <fullName evidence="1">Uncharacterized protein</fullName>
    </submittedName>
</protein>